<accession>A0A0G4G4C3</accession>
<dbReference type="VEuPathDB" id="CryptoDB:Cvel_20159"/>
<keyword evidence="1" id="KW-0732">Signal</keyword>
<name>A0A0G4G4C3_9ALVE</name>
<feature type="chain" id="PRO_5005189477" evidence="1">
    <location>
        <begin position="19"/>
        <end position="124"/>
    </location>
</feature>
<protein>
    <submittedName>
        <fullName evidence="2">Uncharacterized protein</fullName>
    </submittedName>
</protein>
<dbReference type="AlphaFoldDB" id="A0A0G4G4C3"/>
<reference evidence="2" key="1">
    <citation type="submission" date="2014-11" db="EMBL/GenBank/DDBJ databases">
        <authorList>
            <person name="Otto D Thomas"/>
            <person name="Naeem Raeece"/>
        </authorList>
    </citation>
    <scope>NUCLEOTIDE SEQUENCE</scope>
</reference>
<sequence length="124" mass="14021">MFRFLVSAFLLLSKLAAASCIVSFYSANEKDCSDKGLVTRLDFDEGMEVRGGMCLEVLSPGVIKTSYWTDCEGVIQQHHSRDCSGDRSWRFQFGDCETHFFPRYSPYMMFQVSKESSGVSELIA</sequence>
<organism evidence="2">
    <name type="scientific">Chromera velia CCMP2878</name>
    <dbReference type="NCBI Taxonomy" id="1169474"/>
    <lineage>
        <taxon>Eukaryota</taxon>
        <taxon>Sar</taxon>
        <taxon>Alveolata</taxon>
        <taxon>Colpodellida</taxon>
        <taxon>Chromeraceae</taxon>
        <taxon>Chromera</taxon>
    </lineage>
</organism>
<evidence type="ECO:0000313" key="2">
    <source>
        <dbReference type="EMBL" id="CEM23068.1"/>
    </source>
</evidence>
<gene>
    <name evidence="2" type="ORF">Cvel_20159</name>
</gene>
<proteinExistence type="predicted"/>
<evidence type="ECO:0000256" key="1">
    <source>
        <dbReference type="SAM" id="SignalP"/>
    </source>
</evidence>
<dbReference type="EMBL" id="CDMZ01000872">
    <property type="protein sequence ID" value="CEM23068.1"/>
    <property type="molecule type" value="Genomic_DNA"/>
</dbReference>
<feature type="signal peptide" evidence="1">
    <location>
        <begin position="1"/>
        <end position="18"/>
    </location>
</feature>